<organism evidence="2 3">
    <name type="scientific">Ridgeia piscesae</name>
    <name type="common">Tubeworm</name>
    <dbReference type="NCBI Taxonomy" id="27915"/>
    <lineage>
        <taxon>Eukaryota</taxon>
        <taxon>Metazoa</taxon>
        <taxon>Spiralia</taxon>
        <taxon>Lophotrochozoa</taxon>
        <taxon>Annelida</taxon>
        <taxon>Polychaeta</taxon>
        <taxon>Sedentaria</taxon>
        <taxon>Canalipalpata</taxon>
        <taxon>Sabellida</taxon>
        <taxon>Siboglinidae</taxon>
        <taxon>Ridgeia</taxon>
    </lineage>
</organism>
<reference evidence="2" key="1">
    <citation type="journal article" date="2023" name="Mol. Biol. Evol.">
        <title>Third-Generation Sequencing Reveals the Adaptive Role of the Epigenome in Three Deep-Sea Polychaetes.</title>
        <authorList>
            <person name="Perez M."/>
            <person name="Aroh O."/>
            <person name="Sun Y."/>
            <person name="Lan Y."/>
            <person name="Juniper S.K."/>
            <person name="Young C.R."/>
            <person name="Angers B."/>
            <person name="Qian P.Y."/>
        </authorList>
    </citation>
    <scope>NUCLEOTIDE SEQUENCE</scope>
    <source>
        <strain evidence="2">R07B-5</strain>
    </source>
</reference>
<accession>A0AAD9KQK3</accession>
<dbReference type="InterPro" id="IPR056747">
    <property type="entry name" value="VPS13-like_M"/>
</dbReference>
<protein>
    <recommendedName>
        <fullName evidence="1">VPS13-like middle region domain-containing protein</fullName>
    </recommendedName>
</protein>
<sequence>AKESSNKSALPGNIWEPREVADCDDFWFLKTAEELMLEAQETEVVSLGEELIVTMKKLVIMLEADISHRTVPLLITELGMQASVKDWSTKMFASCELWMEVAYCNENVAVWEPLLERVEDDNRHRPYEITVEVGTLKHW</sequence>
<dbReference type="AlphaFoldDB" id="A0AAD9KQK3"/>
<proteinExistence type="predicted"/>
<feature type="domain" description="VPS13-like middle region" evidence="1">
    <location>
        <begin position="32"/>
        <end position="118"/>
    </location>
</feature>
<dbReference type="Pfam" id="PF25033">
    <property type="entry name" value="VPS13_M"/>
    <property type="match status" value="1"/>
</dbReference>
<dbReference type="EMBL" id="JAODUO010000702">
    <property type="protein sequence ID" value="KAK2175848.1"/>
    <property type="molecule type" value="Genomic_DNA"/>
</dbReference>
<comment type="caution">
    <text evidence="2">The sequence shown here is derived from an EMBL/GenBank/DDBJ whole genome shotgun (WGS) entry which is preliminary data.</text>
</comment>
<name>A0AAD9KQK3_RIDPI</name>
<keyword evidence="3" id="KW-1185">Reference proteome</keyword>
<evidence type="ECO:0000259" key="1">
    <source>
        <dbReference type="Pfam" id="PF25033"/>
    </source>
</evidence>
<feature type="non-terminal residue" evidence="2">
    <location>
        <position position="1"/>
    </location>
</feature>
<evidence type="ECO:0000313" key="2">
    <source>
        <dbReference type="EMBL" id="KAK2175848.1"/>
    </source>
</evidence>
<evidence type="ECO:0000313" key="3">
    <source>
        <dbReference type="Proteomes" id="UP001209878"/>
    </source>
</evidence>
<gene>
    <name evidence="2" type="ORF">NP493_702g01026</name>
</gene>
<dbReference type="Proteomes" id="UP001209878">
    <property type="component" value="Unassembled WGS sequence"/>
</dbReference>